<gene>
    <name evidence="3" type="ORF">BARVI_06875</name>
</gene>
<dbReference type="Pfam" id="PF07510">
    <property type="entry name" value="GmrSD_C"/>
    <property type="match status" value="1"/>
</dbReference>
<name>W0ENY5_9BACT</name>
<dbReference type="AlphaFoldDB" id="W0ENY5"/>
<accession>W0ENY5</accession>
<dbReference type="GeneID" id="90529131"/>
<dbReference type="PATRIC" id="fig|880074.11.peg.1438"/>
<dbReference type="InterPro" id="IPR011089">
    <property type="entry name" value="GmrSD_C"/>
</dbReference>
<organism evidence="3 4">
    <name type="scientific">Barnesiella viscericola DSM 18177</name>
    <dbReference type="NCBI Taxonomy" id="880074"/>
    <lineage>
        <taxon>Bacteria</taxon>
        <taxon>Pseudomonadati</taxon>
        <taxon>Bacteroidota</taxon>
        <taxon>Bacteroidia</taxon>
        <taxon>Bacteroidales</taxon>
        <taxon>Barnesiellaceae</taxon>
        <taxon>Barnesiella</taxon>
    </lineage>
</organism>
<reference evidence="3 4" key="1">
    <citation type="submission" date="2013-12" db="EMBL/GenBank/DDBJ databases">
        <authorList>
            <consortium name="DOE Joint Genome Institute"/>
            <person name="Eisen J."/>
            <person name="Huntemann M."/>
            <person name="Han J."/>
            <person name="Chen A."/>
            <person name="Kyrpides N."/>
            <person name="Mavromatis K."/>
            <person name="Markowitz V."/>
            <person name="Palaniappan K."/>
            <person name="Ivanova N."/>
            <person name="Schaumberg A."/>
            <person name="Pati A."/>
            <person name="Liolios K."/>
            <person name="Nordberg H.P."/>
            <person name="Cantor M.N."/>
            <person name="Hua S.X."/>
            <person name="Woyke T."/>
        </authorList>
    </citation>
    <scope>NUCLEOTIDE SEQUENCE [LARGE SCALE GENOMIC DNA]</scope>
    <source>
        <strain evidence="4">DSM 18177</strain>
    </source>
</reference>
<evidence type="ECO:0000313" key="3">
    <source>
        <dbReference type="EMBL" id="AHF12530.1"/>
    </source>
</evidence>
<feature type="domain" description="GmrSD restriction endonucleases N-terminal" evidence="1">
    <location>
        <begin position="15"/>
        <end position="262"/>
    </location>
</feature>
<dbReference type="STRING" id="880074.BARVI_06875"/>
<dbReference type="InterPro" id="IPR004919">
    <property type="entry name" value="GmrSD_N"/>
</dbReference>
<proteinExistence type="predicted"/>
<dbReference type="PANTHER" id="PTHR35149:SF1">
    <property type="entry name" value="DUF5655 DOMAIN-CONTAINING PROTEIN"/>
    <property type="match status" value="1"/>
</dbReference>
<protein>
    <recommendedName>
        <fullName evidence="5">DUF262 domain-containing protein</fullName>
    </recommendedName>
</protein>
<dbReference type="eggNOG" id="COG1479">
    <property type="taxonomic scope" value="Bacteria"/>
</dbReference>
<dbReference type="PANTHER" id="PTHR35149">
    <property type="entry name" value="SLL5132 PROTEIN"/>
    <property type="match status" value="1"/>
</dbReference>
<sequence>MAKEIEPKLQTIGAYLKKTDIFRIPEYQRAYSWNISNCDKLWQDIESYIDQDAEDPYFFGTIIIDCSMKGYLNLIDGQQRTTTFLLLLKAMHLRITEILNNMADTEEAAGLRRSLQQSLDSIFEILYRADVRKQIEIEKNWDKAKGVQIIENVSINELHKNELKNIIEAKTFADAEKMVYKFPRKQKDNKYTNFFRNFKSFYERLLVYQESNLDVLANGFLNKCQIIEIKSWQIEQAITMFNSLNSTGMPLSDADIISAHLFSHAPNKANFKEIWEPIIHKADELSQKRIVNIDSVLQQFMYINRSKEHQYEEGQLTTPGVRKYYTVLYPELLEDPIKICNNFSKILRIWDKIQGFPITKLLLKFNENFKLFLISYLYRIPEEKISERDITPIMECLLRLFALLEVGDFGFSSRYFKTFLFNENFKLVDPNYSIDKIIEDFDSHINSVWKEEDVIADLKEYDKNILVYLNEYIYAREHKLHFDFVQDKVNVEHIMPASGHNIDAIRADAQMTLEEFDDMVNLLGNKILLEEDINKYIGRDWFKTKKGTLVQDKKGYVGSSFGIATSLSSYPSDSWGKNDIEFANRKAADRICNFIFNVSSI</sequence>
<dbReference type="EMBL" id="CP007034">
    <property type="protein sequence ID" value="AHF12530.1"/>
    <property type="molecule type" value="Genomic_DNA"/>
</dbReference>
<dbReference type="KEGG" id="bvs:BARVI_06875"/>
<dbReference type="Pfam" id="PF03235">
    <property type="entry name" value="GmrSD_N"/>
    <property type="match status" value="1"/>
</dbReference>
<evidence type="ECO:0000259" key="1">
    <source>
        <dbReference type="Pfam" id="PF03235"/>
    </source>
</evidence>
<dbReference type="Proteomes" id="UP000018901">
    <property type="component" value="Chromosome"/>
</dbReference>
<keyword evidence="4" id="KW-1185">Reference proteome</keyword>
<evidence type="ECO:0008006" key="5">
    <source>
        <dbReference type="Google" id="ProtNLM"/>
    </source>
</evidence>
<feature type="domain" description="GmrSD restriction endonucleases C-terminal" evidence="2">
    <location>
        <begin position="462"/>
        <end position="581"/>
    </location>
</feature>
<dbReference type="RefSeq" id="WP_025278483.1">
    <property type="nucleotide sequence ID" value="NZ_CP007034.1"/>
</dbReference>
<evidence type="ECO:0000313" key="4">
    <source>
        <dbReference type="Proteomes" id="UP000018901"/>
    </source>
</evidence>
<dbReference type="OrthoDB" id="9798761at2"/>
<evidence type="ECO:0000259" key="2">
    <source>
        <dbReference type="Pfam" id="PF07510"/>
    </source>
</evidence>
<dbReference type="HOGENOM" id="CLU_011736_6_1_10"/>